<dbReference type="OMA" id="FTHEQNE"/>
<evidence type="ECO:0000256" key="13">
    <source>
        <dbReference type="PIRSR" id="PIRSR610972-4"/>
    </source>
</evidence>
<comment type="cofactor">
    <cofactor evidence="12">
        <name>Mg(2+)</name>
        <dbReference type="ChEBI" id="CHEBI:18420"/>
    </cofactor>
    <text evidence="12">Binds 2 magnesium ions per subunit.</text>
</comment>
<keyword evidence="4 12" id="KW-0460">Magnesium</keyword>
<dbReference type="Proteomes" id="UP000070198">
    <property type="component" value="Unassembled WGS sequence"/>
</dbReference>
<evidence type="ECO:0000256" key="8">
    <source>
        <dbReference type="ARBA" id="ARBA00044968"/>
    </source>
</evidence>
<keyword evidence="3 12" id="KW-0479">Metal-binding</keyword>
<dbReference type="InterPro" id="IPR010972">
    <property type="entry name" value="Beta-PGM"/>
</dbReference>
<evidence type="ECO:0000256" key="1">
    <source>
        <dbReference type="ARBA" id="ARBA00006171"/>
    </source>
</evidence>
<dbReference type="Proteomes" id="UP000249013">
    <property type="component" value="Chromosome 1"/>
</dbReference>
<proteinExistence type="inferred from homology"/>
<evidence type="ECO:0000313" key="14">
    <source>
        <dbReference type="EMBL" id="KXT72497.1"/>
    </source>
</evidence>
<dbReference type="EMBL" id="LQXV01000125">
    <property type="protein sequence ID" value="KXU09905.1"/>
    <property type="molecule type" value="Genomic_DNA"/>
</dbReference>
<dbReference type="Pfam" id="PF00702">
    <property type="entry name" value="Hydrolase"/>
    <property type="match status" value="1"/>
</dbReference>
<evidence type="ECO:0000256" key="3">
    <source>
        <dbReference type="ARBA" id="ARBA00022723"/>
    </source>
</evidence>
<dbReference type="EMBL" id="LQOF01000054">
    <property type="protein sequence ID" value="KXT72497.1"/>
    <property type="molecule type" value="Genomic_DNA"/>
</dbReference>
<feature type="binding site" evidence="12">
    <location>
        <position position="10"/>
    </location>
    <ligand>
        <name>Mg(2+)</name>
        <dbReference type="ChEBI" id="CHEBI:18420"/>
    </ligand>
</feature>
<evidence type="ECO:0000313" key="15">
    <source>
        <dbReference type="EMBL" id="KXU09905.1"/>
    </source>
</evidence>
<dbReference type="Gene3D" id="1.10.150.240">
    <property type="entry name" value="Putative phosphatase, domain 2"/>
    <property type="match status" value="1"/>
</dbReference>
<feature type="binding site" evidence="11">
    <location>
        <position position="147"/>
    </location>
    <ligand>
        <name>substrate</name>
    </ligand>
</feature>
<keyword evidence="5 15" id="KW-0413">Isomerase</keyword>
<dbReference type="AlphaFoldDB" id="A0A139R5G9"/>
<feature type="site" description="Important for catalytic activity and assists the phosphoryl transfer reaction to Asp8 by balancing charge and orienting the reacting groups" evidence="13">
    <location>
        <position position="116"/>
    </location>
</feature>
<dbReference type="EC" id="5.4.2.6" evidence="8"/>
<dbReference type="NCBIfam" id="TIGR01509">
    <property type="entry name" value="HAD-SF-IA-v3"/>
    <property type="match status" value="1"/>
</dbReference>
<comment type="catalytic activity">
    <reaction evidence="7">
        <text>beta-D-glucose 1-phosphate = beta-D-glucose 6-phosphate</text>
        <dbReference type="Rhea" id="RHEA:20113"/>
        <dbReference type="ChEBI" id="CHEBI:57684"/>
        <dbReference type="ChEBI" id="CHEBI:58247"/>
        <dbReference type="EC" id="5.4.2.6"/>
    </reaction>
</comment>
<evidence type="ECO:0000256" key="4">
    <source>
        <dbReference type="ARBA" id="ARBA00022842"/>
    </source>
</evidence>
<dbReference type="InterPro" id="IPR006439">
    <property type="entry name" value="HAD-SF_hydro_IA"/>
</dbReference>
<feature type="binding site" evidence="12">
    <location>
        <position position="171"/>
    </location>
    <ligand>
        <name>Mg(2+)</name>
        <dbReference type="ChEBI" id="CHEBI:18420"/>
    </ligand>
</feature>
<evidence type="ECO:0000313" key="16">
    <source>
        <dbReference type="EMBL" id="SQG80073.1"/>
    </source>
</evidence>
<reference evidence="16 19" key="2">
    <citation type="submission" date="2018-06" db="EMBL/GenBank/DDBJ databases">
        <authorList>
            <consortium name="Pathogen Informatics"/>
            <person name="Doyle S."/>
        </authorList>
    </citation>
    <scope>NUCLEOTIDE SEQUENCE [LARGE SCALE GENOMIC DNA]</scope>
    <source>
        <strain evidence="16 19">NCTC13773</strain>
    </source>
</reference>
<evidence type="ECO:0000256" key="11">
    <source>
        <dbReference type="PIRSR" id="PIRSR610972-2"/>
    </source>
</evidence>
<evidence type="ECO:0000256" key="7">
    <source>
        <dbReference type="ARBA" id="ARBA00044926"/>
    </source>
</evidence>
<feature type="binding site" evidence="11">
    <location>
        <position position="26"/>
    </location>
    <ligand>
        <name>substrate</name>
    </ligand>
</feature>
<dbReference type="GO" id="GO:0005975">
    <property type="term" value="P:carbohydrate metabolic process"/>
    <property type="evidence" value="ECO:0007669"/>
    <property type="project" value="InterPro"/>
</dbReference>
<dbReference type="NCBIfam" id="TIGR02009">
    <property type="entry name" value="PGMB-YQAB-SF"/>
    <property type="match status" value="1"/>
</dbReference>
<dbReference type="Gene3D" id="3.40.50.1000">
    <property type="entry name" value="HAD superfamily/HAD-like"/>
    <property type="match status" value="1"/>
</dbReference>
<evidence type="ECO:0000256" key="9">
    <source>
        <dbReference type="ARBA" id="ARBA00044991"/>
    </source>
</evidence>
<feature type="binding site" evidence="12">
    <location>
        <position position="172"/>
    </location>
    <ligand>
        <name>Mg(2+)</name>
        <dbReference type="ChEBI" id="CHEBI:18420"/>
    </ligand>
</feature>
<reference evidence="17 18" key="1">
    <citation type="submission" date="2016-01" db="EMBL/GenBank/DDBJ databases">
        <title>Highly variable Streptococcus oralis are common among viridans streptococci isolated from primates.</title>
        <authorList>
            <person name="Denapaite D."/>
            <person name="Rieger M."/>
            <person name="Koendgen S."/>
            <person name="Brueckner R."/>
            <person name="Ochigava I."/>
            <person name="Kappeler P."/>
            <person name="Maetz-Rensing K."/>
            <person name="Leendertz F."/>
            <person name="Hakenbeck R."/>
        </authorList>
    </citation>
    <scope>NUCLEOTIDE SEQUENCE [LARGE SCALE GENOMIC DNA]</scope>
    <source>
        <strain evidence="14 17">DD02</strain>
        <strain evidence="15 18">DD03</strain>
    </source>
</reference>
<dbReference type="SFLD" id="SFLDS00003">
    <property type="entry name" value="Haloacid_Dehalogenase"/>
    <property type="match status" value="1"/>
</dbReference>
<dbReference type="RefSeq" id="WP_012962268.1">
    <property type="nucleotide sequence ID" value="NZ_CP113954.2"/>
</dbReference>
<dbReference type="InterPro" id="IPR023198">
    <property type="entry name" value="PGP-like_dom2"/>
</dbReference>
<dbReference type="InterPro" id="IPR051600">
    <property type="entry name" value="Beta-PGM-like"/>
</dbReference>
<evidence type="ECO:0000256" key="12">
    <source>
        <dbReference type="PIRSR" id="PIRSR610972-3"/>
    </source>
</evidence>
<evidence type="ECO:0000256" key="6">
    <source>
        <dbReference type="ARBA" id="ARBA00023277"/>
    </source>
</evidence>
<evidence type="ECO:0000313" key="17">
    <source>
        <dbReference type="Proteomes" id="UP000070198"/>
    </source>
</evidence>
<dbReference type="InterPro" id="IPR023214">
    <property type="entry name" value="HAD_sf"/>
</dbReference>
<dbReference type="InterPro" id="IPR036412">
    <property type="entry name" value="HAD-like_sf"/>
</dbReference>
<feature type="active site" description="Proton donor/acceptor" evidence="10">
    <location>
        <position position="12"/>
    </location>
</feature>
<feature type="binding site" evidence="11">
    <location>
        <position position="78"/>
    </location>
    <ligand>
        <name>substrate</name>
    </ligand>
</feature>
<keyword evidence="2" id="KW-0597">Phosphoprotein</keyword>
<dbReference type="NCBIfam" id="TIGR01990">
    <property type="entry name" value="bPGM"/>
    <property type="match status" value="1"/>
</dbReference>
<feature type="binding site" evidence="11">
    <location>
        <begin position="116"/>
        <end position="120"/>
    </location>
    <ligand>
        <name>substrate</name>
    </ligand>
</feature>
<dbReference type="EMBL" id="LS483409">
    <property type="protein sequence ID" value="SQG80073.1"/>
    <property type="molecule type" value="Genomic_DNA"/>
</dbReference>
<protein>
    <recommendedName>
        <fullName evidence="9">Beta-phosphoglucomutase</fullName>
        <ecNumber evidence="8">5.4.2.6</ecNumber>
    </recommendedName>
</protein>
<name>A0A139R5G9_9STRE</name>
<feature type="binding site" evidence="11">
    <location>
        <position position="53"/>
    </location>
    <ligand>
        <name>substrate</name>
    </ligand>
</feature>
<evidence type="ECO:0000313" key="18">
    <source>
        <dbReference type="Proteomes" id="UP000071927"/>
    </source>
</evidence>
<feature type="active site" description="Proton donor/acceptor" evidence="10">
    <location>
        <position position="10"/>
    </location>
</feature>
<dbReference type="Proteomes" id="UP000071927">
    <property type="component" value="Unassembled WGS sequence"/>
</dbReference>
<gene>
    <name evidence="16" type="primary">yvdM</name>
    <name evidence="16" type="ORF">NCTC13773_01899</name>
    <name evidence="14" type="ORF">SGADD02_00487</name>
    <name evidence="15" type="ORF">SGADD03_00408</name>
</gene>
<feature type="binding site" evidence="12">
    <location>
        <position position="12"/>
    </location>
    <ligand>
        <name>Mg(2+)</name>
        <dbReference type="ChEBI" id="CHEBI:18420"/>
    </ligand>
</feature>
<feature type="site" description="Important for catalytic activity and assists the phosphoryl transfer reaction to Asp8 by balancing charge and orienting the reacting groups" evidence="13">
    <location>
        <position position="147"/>
    </location>
</feature>
<feature type="binding site" evidence="11">
    <location>
        <begin position="45"/>
        <end position="50"/>
    </location>
    <ligand>
        <name>substrate</name>
    </ligand>
</feature>
<dbReference type="SUPFAM" id="SSF56784">
    <property type="entry name" value="HAD-like"/>
    <property type="match status" value="1"/>
</dbReference>
<dbReference type="PANTHER" id="PTHR46193">
    <property type="entry name" value="6-PHOSPHOGLUCONATE PHOSPHATASE"/>
    <property type="match status" value="1"/>
</dbReference>
<dbReference type="PATRIC" id="fig|315405.11.peg.546"/>
<dbReference type="GO" id="GO:0008801">
    <property type="term" value="F:beta-phosphoglucomutase activity"/>
    <property type="evidence" value="ECO:0007669"/>
    <property type="project" value="UniProtKB-EC"/>
</dbReference>
<keyword evidence="6" id="KW-0119">Carbohydrate metabolism</keyword>
<dbReference type="PANTHER" id="PTHR46193:SF18">
    <property type="entry name" value="HEXITOL PHOSPHATASE B"/>
    <property type="match status" value="1"/>
</dbReference>
<evidence type="ECO:0000256" key="5">
    <source>
        <dbReference type="ARBA" id="ARBA00023235"/>
    </source>
</evidence>
<feature type="binding site" evidence="11">
    <location>
        <begin position="10"/>
        <end position="12"/>
    </location>
    <ligand>
        <name>substrate</name>
    </ligand>
</feature>
<dbReference type="SFLD" id="SFLDG01129">
    <property type="entry name" value="C1.5:_HAD__Beta-PGM__Phosphata"/>
    <property type="match status" value="1"/>
</dbReference>
<dbReference type="GO" id="GO:0000287">
    <property type="term" value="F:magnesium ion binding"/>
    <property type="evidence" value="ECO:0007669"/>
    <property type="project" value="InterPro"/>
</dbReference>
<organism evidence="15 18">
    <name type="scientific">Streptococcus gallolyticus</name>
    <dbReference type="NCBI Taxonomy" id="315405"/>
    <lineage>
        <taxon>Bacteria</taxon>
        <taxon>Bacillati</taxon>
        <taxon>Bacillota</taxon>
        <taxon>Bacilli</taxon>
        <taxon>Lactobacillales</taxon>
        <taxon>Streptococcaceae</taxon>
        <taxon>Streptococcus</taxon>
    </lineage>
</organism>
<accession>A0A139R5G9</accession>
<evidence type="ECO:0000313" key="19">
    <source>
        <dbReference type="Proteomes" id="UP000249013"/>
    </source>
</evidence>
<comment type="similarity">
    <text evidence="1">Belongs to the HAD-like hydrolase superfamily. CbbY/CbbZ/Gph/YieH family.</text>
</comment>
<dbReference type="NCBIfam" id="TIGR01549">
    <property type="entry name" value="HAD-SF-IA-v1"/>
    <property type="match status" value="1"/>
</dbReference>
<evidence type="ECO:0000256" key="10">
    <source>
        <dbReference type="PIRSR" id="PIRSR610972-1"/>
    </source>
</evidence>
<evidence type="ECO:0000256" key="2">
    <source>
        <dbReference type="ARBA" id="ARBA00022553"/>
    </source>
</evidence>
<sequence>MKSYKGIIFDLDGVICTTDSYHYKAWKKIADRLNIPFSEADNSRLRGVSRRESLEIILERYSGQPLTDSEKEQLCDVKNDIYRESLQQLSSADINETVVETLNQLKALGYQLAIGSSSRNTEMILKKLGLFEQFDAISDGTKITHSKPHPEVFLLAADLLGVKPQECLVVEDAISGVEAGHAGGFKVACVGDASQKEAGDFNLKRLLDLLKVIE</sequence>
<dbReference type="InterPro" id="IPR010976">
    <property type="entry name" value="B-phosphoglucomutase_hydrolase"/>
</dbReference>
<dbReference type="PRINTS" id="PR00413">
    <property type="entry name" value="HADHALOGNASE"/>
</dbReference>
<dbReference type="SFLD" id="SFLDG01135">
    <property type="entry name" value="C1.5.6:_HAD__Beta-PGM__Phospha"/>
    <property type="match status" value="1"/>
</dbReference>
<dbReference type="CDD" id="cd02598">
    <property type="entry name" value="HAD_BPGM"/>
    <property type="match status" value="1"/>
</dbReference>